<dbReference type="RefSeq" id="WP_345162692.1">
    <property type="nucleotide sequence ID" value="NZ_BAABHC010000039.1"/>
</dbReference>
<comment type="caution">
    <text evidence="1">The sequence shown here is derived from an EMBL/GenBank/DDBJ whole genome shotgun (WGS) entry which is preliminary data.</text>
</comment>
<dbReference type="Proteomes" id="UP001500552">
    <property type="component" value="Unassembled WGS sequence"/>
</dbReference>
<evidence type="ECO:0000313" key="2">
    <source>
        <dbReference type="Proteomes" id="UP001500552"/>
    </source>
</evidence>
<protein>
    <recommendedName>
        <fullName evidence="3">Lipoprotein</fullName>
    </recommendedName>
</protein>
<dbReference type="EMBL" id="BAABHC010000039">
    <property type="protein sequence ID" value="GAA4443886.1"/>
    <property type="molecule type" value="Genomic_DNA"/>
</dbReference>
<keyword evidence="2" id="KW-1185">Reference proteome</keyword>
<evidence type="ECO:0008006" key="3">
    <source>
        <dbReference type="Google" id="ProtNLM"/>
    </source>
</evidence>
<name>A0ABP8M6R9_9BACT</name>
<proteinExistence type="predicted"/>
<evidence type="ECO:0000313" key="1">
    <source>
        <dbReference type="EMBL" id="GAA4443886.1"/>
    </source>
</evidence>
<organism evidence="1 2">
    <name type="scientific">Pontibacter saemangeumensis</name>
    <dbReference type="NCBI Taxonomy" id="1084525"/>
    <lineage>
        <taxon>Bacteria</taxon>
        <taxon>Pseudomonadati</taxon>
        <taxon>Bacteroidota</taxon>
        <taxon>Cytophagia</taxon>
        <taxon>Cytophagales</taxon>
        <taxon>Hymenobacteraceae</taxon>
        <taxon>Pontibacter</taxon>
    </lineage>
</organism>
<reference evidence="2" key="1">
    <citation type="journal article" date="2019" name="Int. J. Syst. Evol. Microbiol.">
        <title>The Global Catalogue of Microorganisms (GCM) 10K type strain sequencing project: providing services to taxonomists for standard genome sequencing and annotation.</title>
        <authorList>
            <consortium name="The Broad Institute Genomics Platform"/>
            <consortium name="The Broad Institute Genome Sequencing Center for Infectious Disease"/>
            <person name="Wu L."/>
            <person name="Ma J."/>
        </authorList>
    </citation>
    <scope>NUCLEOTIDE SEQUENCE [LARGE SCALE GENOMIC DNA]</scope>
    <source>
        <strain evidence="2">JCM 17926</strain>
    </source>
</reference>
<accession>A0ABP8M6R9</accession>
<sequence length="164" mass="17346">MTSYLYIPLLLLGLLQCQRETITEPEQPAGASIVTGGVKFGQEFTLQQFDQVTLYGGDTPRKLHLTAQQLTDSRCPANATCVHYGSAALVLSASNSQGKIDNIQLCIGACGTGGVRSTHSVTAAVGETAYRFSLVDVEPFPGLEKEGEAKVARLLVEKIGGDAS</sequence>
<gene>
    <name evidence="1" type="ORF">GCM10023188_45060</name>
</gene>